<evidence type="ECO:0000259" key="12">
    <source>
        <dbReference type="PROSITE" id="PS50929"/>
    </source>
</evidence>
<evidence type="ECO:0000256" key="10">
    <source>
        <dbReference type="SAM" id="Phobius"/>
    </source>
</evidence>
<comment type="caution">
    <text evidence="14">The sequence shown here is derived from an EMBL/GenBank/DDBJ whole genome shotgun (WGS) entry which is preliminary data.</text>
</comment>
<dbReference type="GO" id="GO:0005886">
    <property type="term" value="C:plasma membrane"/>
    <property type="evidence" value="ECO:0007669"/>
    <property type="project" value="UniProtKB-SubCell"/>
</dbReference>
<evidence type="ECO:0000256" key="8">
    <source>
        <dbReference type="ARBA" id="ARBA00023136"/>
    </source>
</evidence>
<dbReference type="GO" id="GO:0005524">
    <property type="term" value="F:ATP binding"/>
    <property type="evidence" value="ECO:0007669"/>
    <property type="project" value="UniProtKB-KW"/>
</dbReference>
<keyword evidence="6" id="KW-0653">Protein transport</keyword>
<keyword evidence="4" id="KW-0645">Protease</keyword>
<dbReference type="SMART" id="SM00382">
    <property type="entry name" value="AAA"/>
    <property type="match status" value="1"/>
</dbReference>
<dbReference type="PANTHER" id="PTHR24221:SF654">
    <property type="entry name" value="ATP-BINDING CASSETTE SUB-FAMILY B MEMBER 6"/>
    <property type="match status" value="1"/>
</dbReference>
<keyword evidence="6" id="KW-0813">Transport</keyword>
<feature type="transmembrane region" description="Helical" evidence="10">
    <location>
        <begin position="292"/>
        <end position="309"/>
    </location>
</feature>
<dbReference type="CDD" id="cd03228">
    <property type="entry name" value="ABCC_MRP_Like"/>
    <property type="match status" value="1"/>
</dbReference>
<dbReference type="Gene3D" id="1.20.1560.10">
    <property type="entry name" value="ABC transporter type 1, transmembrane domain"/>
    <property type="match status" value="1"/>
</dbReference>
<dbReference type="InterPro" id="IPR039421">
    <property type="entry name" value="Type_1_exporter"/>
</dbReference>
<proteinExistence type="predicted"/>
<evidence type="ECO:0000256" key="1">
    <source>
        <dbReference type="ARBA" id="ARBA00004651"/>
    </source>
</evidence>
<dbReference type="CDD" id="cd18570">
    <property type="entry name" value="ABC_6TM_PCAT1_LagD_like"/>
    <property type="match status" value="1"/>
</dbReference>
<feature type="transmembrane region" description="Helical" evidence="10">
    <location>
        <begin position="214"/>
        <end position="238"/>
    </location>
</feature>
<keyword evidence="4" id="KW-0788">Thiol protease</keyword>
<feature type="domain" description="ABC transporter" evidence="11">
    <location>
        <begin position="487"/>
        <end position="696"/>
    </location>
</feature>
<comment type="subcellular location">
    <subcellularLocation>
        <location evidence="1">Cell membrane</location>
        <topology evidence="1">Multi-pass membrane protein</topology>
    </subcellularLocation>
</comment>
<keyword evidence="9" id="KW-0080">Bacteriocin transport</keyword>
<dbReference type="GO" id="GO:0034040">
    <property type="term" value="F:ATPase-coupled lipid transmembrane transporter activity"/>
    <property type="evidence" value="ECO:0007669"/>
    <property type="project" value="TreeGrafter"/>
</dbReference>
<feature type="domain" description="Peptidase C39" evidence="13">
    <location>
        <begin position="7"/>
        <end position="136"/>
    </location>
</feature>
<protein>
    <submittedName>
        <fullName evidence="14">Uncharacterized protein</fullName>
    </submittedName>
</protein>
<keyword evidence="2 10" id="KW-0812">Transmembrane</keyword>
<dbReference type="SUPFAM" id="SSF90123">
    <property type="entry name" value="ABC transporter transmembrane region"/>
    <property type="match status" value="1"/>
</dbReference>
<dbReference type="RefSeq" id="WP_081182792.1">
    <property type="nucleotide sequence ID" value="NZ_MJEA01000002.1"/>
</dbReference>
<keyword evidence="7 10" id="KW-1133">Transmembrane helix</keyword>
<evidence type="ECO:0000256" key="4">
    <source>
        <dbReference type="ARBA" id="ARBA00022807"/>
    </source>
</evidence>
<dbReference type="Pfam" id="PF00664">
    <property type="entry name" value="ABC_membrane"/>
    <property type="match status" value="1"/>
</dbReference>
<keyword evidence="5" id="KW-0067">ATP-binding</keyword>
<evidence type="ECO:0000256" key="5">
    <source>
        <dbReference type="ARBA" id="ARBA00022840"/>
    </source>
</evidence>
<dbReference type="Pfam" id="PF03412">
    <property type="entry name" value="Peptidase_C39"/>
    <property type="match status" value="1"/>
</dbReference>
<dbReference type="Gene3D" id="3.40.50.300">
    <property type="entry name" value="P-loop containing nucleotide triphosphate hydrolases"/>
    <property type="match status" value="1"/>
</dbReference>
<evidence type="ECO:0000313" key="15">
    <source>
        <dbReference type="Proteomes" id="UP000192477"/>
    </source>
</evidence>
<dbReference type="InterPro" id="IPR003439">
    <property type="entry name" value="ABC_transporter-like_ATP-bd"/>
</dbReference>
<keyword evidence="4" id="KW-0378">Hydrolase</keyword>
<gene>
    <name evidence="14" type="ORF">BH747_03970</name>
</gene>
<dbReference type="InterPro" id="IPR005074">
    <property type="entry name" value="Peptidase_C39"/>
</dbReference>
<dbReference type="PROSITE" id="PS50990">
    <property type="entry name" value="PEPTIDASE_C39"/>
    <property type="match status" value="1"/>
</dbReference>
<dbReference type="InterPro" id="IPR011527">
    <property type="entry name" value="ABC1_TM_dom"/>
</dbReference>
<feature type="domain" description="ABC transmembrane type-1" evidence="12">
    <location>
        <begin position="166"/>
        <end position="456"/>
    </location>
</feature>
<dbReference type="GO" id="GO:0016887">
    <property type="term" value="F:ATP hydrolysis activity"/>
    <property type="evidence" value="ECO:0007669"/>
    <property type="project" value="InterPro"/>
</dbReference>
<evidence type="ECO:0000313" key="14">
    <source>
        <dbReference type="EMBL" id="OQO71159.1"/>
    </source>
</evidence>
<feature type="transmembrane region" description="Helical" evidence="10">
    <location>
        <begin position="430"/>
        <end position="448"/>
    </location>
</feature>
<dbReference type="AlphaFoldDB" id="A0A1V8YEW8"/>
<organism evidence="14 15">
    <name type="scientific">Enterococcus villorum</name>
    <dbReference type="NCBI Taxonomy" id="112904"/>
    <lineage>
        <taxon>Bacteria</taxon>
        <taxon>Bacillati</taxon>
        <taxon>Bacillota</taxon>
        <taxon>Bacilli</taxon>
        <taxon>Lactobacillales</taxon>
        <taxon>Enterococcaceae</taxon>
        <taxon>Enterococcus</taxon>
    </lineage>
</organism>
<evidence type="ECO:0000256" key="2">
    <source>
        <dbReference type="ARBA" id="ARBA00022692"/>
    </source>
</evidence>
<evidence type="ECO:0000256" key="6">
    <source>
        <dbReference type="ARBA" id="ARBA00022927"/>
    </source>
</evidence>
<dbReference type="PROSITE" id="PS50893">
    <property type="entry name" value="ABC_TRANSPORTER_2"/>
    <property type="match status" value="1"/>
</dbReference>
<accession>A0A1V8YEW8</accession>
<dbReference type="GO" id="GO:0140359">
    <property type="term" value="F:ABC-type transporter activity"/>
    <property type="evidence" value="ECO:0007669"/>
    <property type="project" value="InterPro"/>
</dbReference>
<evidence type="ECO:0000259" key="11">
    <source>
        <dbReference type="PROSITE" id="PS50893"/>
    </source>
</evidence>
<dbReference type="EMBL" id="MJEA01000002">
    <property type="protein sequence ID" value="OQO71159.1"/>
    <property type="molecule type" value="Genomic_DNA"/>
</dbReference>
<dbReference type="Gene3D" id="3.90.70.10">
    <property type="entry name" value="Cysteine proteinases"/>
    <property type="match status" value="1"/>
</dbReference>
<keyword evidence="3" id="KW-0547">Nucleotide-binding</keyword>
<dbReference type="SUPFAM" id="SSF52540">
    <property type="entry name" value="P-loop containing nucleoside triphosphate hydrolases"/>
    <property type="match status" value="1"/>
</dbReference>
<dbReference type="Pfam" id="PF00005">
    <property type="entry name" value="ABC_tran"/>
    <property type="match status" value="1"/>
</dbReference>
<sequence length="700" mass="79563">MNRYFLQYDETDCGAAALATVLSILKNKVSLYEVKNRMYKNAYGSSIQDVIDSAKIFDIDAEGLIGTLEELMVGIKDKEIGYPFIAHVEKTNGQMHFIVVRNIRKNKVLVFDPGIGKYHISLEEFNNSWTGNIISFNDSSQEKKIYAKLSLKDSLELIKPYRAKLVGISLLILLISLMSTLGAKSYQIIIDNFAQTQSKEVVLLKTISVSRDNFFLGLIIFYILKNAVTLSTSILLNITDIGFQKHLRKNFFVKFFSLNVPFIESKKSGDSLTRINDLENIGSFYSKIVTKFFSDFIMIFVGGVALISISFRLTIIVFFIVLLYCLASIVIIPRFHNKQRELMEYDANVVSNFSEDIKLIELIKNQQMEQNFLDKLTVISNKFIHSKKSFGVLEIIFRFITNNIQEIGMLTVLWVGIIQISNNVLTLGELIAFESIMGLFIAPIVNIISMQKDYQQFIVSYERVLEYEKNESEKYVSISSLLNIDKIVANNLSFKYGSKGVIQNLNFEINKADRIFVEGPNGSGKSTLFKLLTKINTEYIGSLRINGKEISELAVNEVRNNIEYTPSNCTVFSGSLYDNLMGNDINPENEQLLKELIDSRIINQLISNLGEGLNSIILEDGANLSEGQKQTISFCRTLLSNKSVLIFDESTSQIDRETEKQLLEFLFSKMGHATLIFTDHNEYVRKLYKCRLIIGRPICC</sequence>
<name>A0A1V8YEW8_9ENTE</name>
<evidence type="ECO:0000256" key="9">
    <source>
        <dbReference type="ARBA" id="ARBA00043264"/>
    </source>
</evidence>
<dbReference type="PANTHER" id="PTHR24221">
    <property type="entry name" value="ATP-BINDING CASSETTE SUB-FAMILY B"/>
    <property type="match status" value="1"/>
</dbReference>
<dbReference type="GO" id="GO:0015031">
    <property type="term" value="P:protein transport"/>
    <property type="evidence" value="ECO:0007669"/>
    <property type="project" value="UniProtKB-KW"/>
</dbReference>
<evidence type="ECO:0000256" key="7">
    <source>
        <dbReference type="ARBA" id="ARBA00022989"/>
    </source>
</evidence>
<dbReference type="STRING" id="112904.BH747_03970"/>
<dbReference type="GO" id="GO:0043213">
    <property type="term" value="P:bacteriocin transport"/>
    <property type="evidence" value="ECO:0007669"/>
    <property type="project" value="UniProtKB-KW"/>
</dbReference>
<dbReference type="InterPro" id="IPR036640">
    <property type="entry name" value="ABC1_TM_sf"/>
</dbReference>
<feature type="transmembrane region" description="Helical" evidence="10">
    <location>
        <begin position="165"/>
        <end position="183"/>
    </location>
</feature>
<evidence type="ECO:0000256" key="3">
    <source>
        <dbReference type="ARBA" id="ARBA00022741"/>
    </source>
</evidence>
<dbReference type="GO" id="GO:0008234">
    <property type="term" value="F:cysteine-type peptidase activity"/>
    <property type="evidence" value="ECO:0007669"/>
    <property type="project" value="UniProtKB-KW"/>
</dbReference>
<dbReference type="InterPro" id="IPR027417">
    <property type="entry name" value="P-loop_NTPase"/>
</dbReference>
<dbReference type="GO" id="GO:0006508">
    <property type="term" value="P:proteolysis"/>
    <property type="evidence" value="ECO:0007669"/>
    <property type="project" value="InterPro"/>
</dbReference>
<keyword evidence="8 10" id="KW-0472">Membrane</keyword>
<dbReference type="InterPro" id="IPR003593">
    <property type="entry name" value="AAA+_ATPase"/>
</dbReference>
<feature type="transmembrane region" description="Helical" evidence="10">
    <location>
        <begin position="315"/>
        <end position="335"/>
    </location>
</feature>
<dbReference type="PROSITE" id="PS50929">
    <property type="entry name" value="ABC_TM1F"/>
    <property type="match status" value="1"/>
</dbReference>
<dbReference type="Proteomes" id="UP000192477">
    <property type="component" value="Unassembled WGS sequence"/>
</dbReference>
<reference evidence="14 15" key="1">
    <citation type="journal article" date="2017" name="BMC Microbiol.">
        <title>Comparative genomics of Enterococcus spp. isolated from bovine feces.</title>
        <authorList>
            <person name="Beukers A.G."/>
            <person name="Zaheer R."/>
            <person name="Goji N."/>
            <person name="Amoako K.K."/>
            <person name="Chaves A.V."/>
            <person name="Ward M.P."/>
            <person name="McAllister T.A."/>
        </authorList>
    </citation>
    <scope>NUCLEOTIDE SEQUENCE [LARGE SCALE GENOMIC DNA]</scope>
    <source>
        <strain evidence="14 15">F1129D 143</strain>
    </source>
</reference>
<feature type="transmembrane region" description="Helical" evidence="10">
    <location>
        <begin position="395"/>
        <end position="418"/>
    </location>
</feature>
<dbReference type="OrthoDB" id="9762778at2"/>
<evidence type="ECO:0000259" key="13">
    <source>
        <dbReference type="PROSITE" id="PS50990"/>
    </source>
</evidence>